<protein>
    <submittedName>
        <fullName evidence="2">Uncharacterized protein</fullName>
    </submittedName>
</protein>
<dbReference type="RefSeq" id="WP_135207256.1">
    <property type="nucleotide sequence ID" value="NZ_SPVF01000138.1"/>
</dbReference>
<dbReference type="Proteomes" id="UP000298438">
    <property type="component" value="Unassembled WGS sequence"/>
</dbReference>
<organism evidence="2 3">
    <name type="scientific">Zemynaea arenosa</name>
    <dbReference type="NCBI Taxonomy" id="2561931"/>
    <lineage>
        <taxon>Bacteria</taxon>
        <taxon>Pseudomonadati</taxon>
        <taxon>Pseudomonadota</taxon>
        <taxon>Betaproteobacteria</taxon>
        <taxon>Burkholderiales</taxon>
        <taxon>Oxalobacteraceae</taxon>
        <taxon>Telluria group</taxon>
        <taxon>Zemynaea</taxon>
    </lineage>
</organism>
<dbReference type="SUPFAM" id="SSF101898">
    <property type="entry name" value="NHL repeat"/>
    <property type="match status" value="1"/>
</dbReference>
<reference evidence="2 3" key="1">
    <citation type="submission" date="2019-03" db="EMBL/GenBank/DDBJ databases">
        <title>Draft Genome Sequence of Massilia arenosa sp. nov., a Novel Massilia Species Isolated from a Sandy-loam Maize Soil.</title>
        <authorList>
            <person name="Raths R."/>
            <person name="Peta V."/>
            <person name="Bucking H."/>
        </authorList>
    </citation>
    <scope>NUCLEOTIDE SEQUENCE [LARGE SCALE GENOMIC DNA]</scope>
    <source>
        <strain evidence="2 3">MC02</strain>
    </source>
</reference>
<dbReference type="Pfam" id="PF17164">
    <property type="entry name" value="DUF5122"/>
    <property type="match status" value="21"/>
</dbReference>
<accession>A0A4Y9SC20</accession>
<evidence type="ECO:0000313" key="3">
    <source>
        <dbReference type="Proteomes" id="UP000298438"/>
    </source>
</evidence>
<dbReference type="NCBIfam" id="TIGR02608">
    <property type="entry name" value="delta_60_rpt"/>
    <property type="match status" value="25"/>
</dbReference>
<dbReference type="Gene3D" id="2.80.10.50">
    <property type="match status" value="9"/>
</dbReference>
<keyword evidence="3" id="KW-1185">Reference proteome</keyword>
<sequence>MTTTTSVIINEIPVDPIDPTKTAWGPSLSAQYYFVIASGTVAAESFDAADLSGAIRTLMATYGRGASIYMGDGDDTVIGSAYGDTITGGSGINHIDGGANTGTTPDGFAARDVLNVFAASQAAADAVGVTEIQAGAGGADGAAYAAGYRIKVTSGSETDYLKGIEQINIFLESDKSYVKSVFTSVNVTEIGGAQDPATSFHLAWVQGTSFSDSFNAASDISSATRALMDQHGRGVWVDLGAGNDTVVGSAYGDDISVGGGTNYVDGGANGGTTPWGGKAQDVLRVTAASQAAADALQVVQLTTGMTGADAQAFAEGYTHKLVNGGEVDYLKGVERVTVQVPNGTGYSFARDIPLAVVVDEANLADPATANYYHLAWVTGTAAADTIDLSANTPLLSTAIKAALAAQGRGVWVDGGAGNDVITGTAYADNFRNGSGNAKIDGGANAGPGGTKGMDVFEITVASTAEMNAVQIAASDDPDYTWMVTYGAGGQKDYLKNIEAITINVAGTLTGKWIPLALSVNEIAADGDLANNMHYAWVQGTGQADTFNAATDVSSATRTLMQSHGRGVYVDTGAGDDTITGSAYGDDFNAGAGVNRIDGGANGGSTPWGGQPLDTLHVNVASQAAAQAVQVTLLDSSATGTDGQAFAAGYTHKVSAGAETDYVKGIERVTVQLNGTWVRDIPLAVVVNEANLSDPNLSTYYHLAWVNGTGNADTINLSGASPLLSSGVRDAMAAQGRGVWVDGGAGNDVITGTAYADNFRNGSGNSKIDGGANAGPNGAKGQDVFEISVATTAEMNAVTVAASDDPDYTWMVTYGAGGQKDYLKNIEAIVVNVNGTSTGKWIPLAMSVNEIAADGDLANSMHYAWAQGTGQADTFNAGTDVSSATRALMQSHGRGVFVDTGAGDDTITGSAYGDDITAGAGVNRVDGGANGGTTPWGGQPQDVLHVVVASQADANAVAVTVLASGGSGADADAFTAGYTHKVTANGETDYVKGIERIAVQVGTSVVREIALAITVNEANLADPNIANYGQLAWVTGTGGADNVDLSGATPLLSAPLRAALAQYQRGVWVDGGAGDDTITGTGYGDVFRNGSGSSKIDGGANAALVGQQARDVFEISVASTADMAAVTVAASDDPAYTWMVTYGAGTQKDYLKNIEAIAINVAGTSTGKWIPLTLSVTEIGGNTNLGQAMHYAWVQGTELADTIDAAALVSSGTQQLMNQNLRGVYIDAGAGNDTITGSAYGDNIVAGAGTNYIDGGTNLGTQPGGTTKALDQVDLYVRSSAEANAVAVTALTTGMTGADAAAYAAGYTFKVTNGTTEIDYVKNVERVNVLLWNDKDGDGQRDVAGTNDPANEVTLVRTLPLSANTAPTFNGVAPGMTAIDAGTDYTFVGATPTTGGKFLTLANMNAAANGDNYLAVLGRINADGTQDTSFGGGTGKVQLPITYGYLNAAPASQPDGKVLLAFGTPGGSPTDMKIVRLLADGSVDTSFGTNGTATVSIGSGNDEPRKILVLGDGKIAVAGTAYNGTDRDFGITRLNADGTLDTSFNGSGTLRVPFGAATSDLATTLSIGSDGKLVLVGSSRSTTAASSGDIGVIRVNVDGTLDTSFGAGGKVLIPVGVGEDVAGASAVLANGKILIAGSSRSGTSDTSDWDTSLIRLNADGTLDTSFGSGGMVKTHVTDGLDRLFALAVQADGKVVVAGSTGATSNATGGMGGIFAVFRYNADGTPDTSFGTNGLARLPGHGLGDQVASIAIVDGKVVLFGSTFNDTGFHTTSIVARLNVDGTLDTSFGNPAGSSLEGTVQADGLHPVVLDANAAIYDAELAARGNYGGATLTLARQGGAVAADQFSATGEVSIVNGVLSVAGTAIGTAQQAGGILTLGFNTGATQGLVNRALHGLAYANPQAADGNVVLEWQFKDGNQDGSQGGGGLLGTTGTTTVYIGTTVTETVRSFVDATQSTTGTKLALLESMARVNGTAGANTFDSASFSGAAKGLMSEFQKGAVFDMGAGDDTVIGTGYGDEFTMGSGTNRVDGGANAGVRPGGAGRDVLNVFVANDAQAGAVAATAMDGTGSADDIAAYAAGYRVKIVNGTEVDYLRNVESVAVLKWNDANGNGIVDQSEATLVRRIALGLQVEEVRVSATDPSKDVSGAALSARATMATATGWVGNDTFDAQTDVSAATRGVMAAQGRGVEVDLGAGDDTITGSAYGDVLVGGAGVNRIDGGGHAGFTPQGSPAVDTLQVYTASSAEANAVALTELTAASTGADLAAYNAGYRFKVTNGSTETDYVKDVQAVDIKTWTDSNGNGVRDAAEVTQVRHIAIEQNAAPVFAGGPAGVAFDFSARDFGTTGAVLGADGKLLNVSYSDSAPSGLYDPYVVLTRANADGSPDTSFGGGTGKVVLPGAYGAATPPVLLAGGNIVLALGSEAQGNVRVVGLLGNGELNPAFGTAGVSVIDFTGGIDRISRVVASGDKVYVIATAGEGAAADFGIARLNANGTLDATFNGTGKAIIPVGTGGEAPRAALLQSDGKLVVAGVSNGDFSALRLNADGSLDTSFGTGGKAIFAVGAGNDAPNDVIQLADGKLLLAGGYRTSAVAGADNGIALMRLNANGTLDATFGTGGIVKSDLTAGNDTIFSVTVQGDGKVLALANVGGVDGLGGRTTVLRFNANGTLDTAFGNNGSARVPGLGIGDQVNNIFVVDGKIVVTGNSFKNLDFDVANVVARLNADGTLDTSFHPNTTSTIGGTVRADGIHAVAMDPNAAVYDANLAARGNYGGASLALVRHGGASAEDVFRGVGDVSFANGKLTVGGIEIGTAVQDAGTLTLTFNTAATQGLVNRALSGIGYTKVSPTPSTTLTFDWTFSDNNTDASQGFGGAASTTGSSQVQLGVVVEEITAKHDNPAESTDGNTPMNKVDYFGTVNGTKLGDTFDAATGFSAAARAAMDQYQKGAAFNMGAGDNTVTGTGYGDEFIMGAGTSRINGGANAGTGFGGRPSRDVLNVLVSSAAAADDVKVIKLDASATSDADIAARDAGYELKVVNGTETDYARNIETVRIWLWTDANGDGLPAQNEQTYVREISIELRVDEIQVSATDPTRDTGGHLLSTDMHFAWAWGWGRADTVDAATLSAATTALMAQYQRGMFIDTGAGDDTITGTAYGDNITAGSGTNRVDGGADLGTTPDGRAAQDYLDVYAADAAAAAAVEVTLLSDSGSDSDKAAFADNYVAKVKSGSETTYVKNIEAINVSVWNDANHNGVRDTNETSFHHQVALVPQINESANPAPGDWHAAFVNGGLANDSFNAATDLSAAALATMARVGRGVWGTMGAGDDTVTGSAYGDTFTLGAGVNRFDGGANMGETPQGHAANDILEVHAASAAAAAAVTVDALSGAADSPDKAFYDAGYRFKVTNGGNETDYLKNVEQVNIFDGDQYVRTVNLTSNAAPDFGGQPGESITAAGSDLTPVGMAVLPGGGTVSLTVMNEVDAGSNYSLYLVRHLADGTLDASFSGGRSLAVVPRFFWSAAAPAATADGKILVALGTAVAAGSDWNVVRMNADGTLDTSFATNGVAAFQQMTGRPSSVVVQQDGKIILTGNAPGAGNALDAVAIRLNANGTLDTTFNGSGKTSFAWAAGTNRVGSTIVDSDGKIIITGTAPDAEGGALAITRLNADGSSDTSFNGTGRVTLSTAAGKEDGGAVAVMSDHRIVLLDVTRTTDSNNVEHRETTIVRLKADGSLDTTWAGDGTLALHSDTGDGRATQLLVQPDGKVVIAGFVNGPNNNGGTLTVARFNIDGTADQSFGIGGAVEIPGHGLQDVATAIALVNGKILVQANSPFNTNFDTTVLLARLNADGTLDATFNQGGQSTIGGSVKADGIHAVVLDRDGTVFDADLSARGNYGGSHLKIERHGGASADDVFNAVGEVSFVDGHVKVDGLDIGWVENANGTLQLHFNNAATQGLVARAIHGIGYVNQAATAPASVSLDWTFNDGNEGSQGLGGVKAATATTTVDIGVTVQEVVKAYLDPAKSATGVPLAQVAYFATVTGSTHAEASPAFSPAVSALMAQFQKGARFETGGGNDTVAGTAYSDVFITGSGTNQIDGRGQAGQTIDNHPGEDVLEVYATTAGGAAAVRVIQLDAASTGFDKGMFDAGYTVKVVNGGETDYLKDIERVVIFGWNDTNNNRIRDNGETHYAREVALALRVNEILVNPNNPEQDVDGHPLEDNFHFAWANGWTADDTFSALSNVSAATRALMDQWQRGVYVDTGAGNDTITGSAYGDSITAGSGTNRVDGGANTGTAPDGHPATDSLEVFTASATDAAAVTVTALGVGDTGADHDAFAAGYAYKVSAGAETDYIKNIENIRVSVWNDANGNGVREGSEIAYHHDVQLVPFYGGVEMSATSASTDAHGNALEFFDTFGYIGGTLGSDTVSAANLSSLTLQRMEQFQHGAYFELGAGDDTATGSAYEDGFVLGAGTNYADGGDNLGQRPWGQAADNLDIFVGSTADAAAVTVAALTGTLSGADAAAQAQGYQYKVVAGAEIDYIKNIERVNVRVWNDANHDGQRDWNTEVTDHHFVNFAPQMVSTNEGDVDLQVAEGALNPAGLTVAQLMAHDTLTGDFGNLPKAMIVNDIDTNVGTWQYSLDGGASWLTMRADLIDGAANIGLVLDAAARIRLLPFGDASGDTSLQYHGWRTAGAAASGTYTNFNQDDVSASAHQSVVRANVSRADDAPVLGAGGGYVTHQIGAPTPFTNGGNGAVVPDGVLLADGSMISITAIRPEANGDVYKWALVHTLADGSLDLSYGTGGRLMLGVTPNADVTPDLTLLPDGSVLATIVVQSVDAPWKTLLVKAKANGTLDSAFGNGGGVTLVGTDDFEASGVAVQADGKIVVAGRNFVGGTNTYEVVRLAADGTLDPTFGDGGKTIVNLGAGNHQLNALALHADGSIVVAGVTNTGGNNDFELVRLSAGGNLQDWFGTHGRVVTPVGVATDDARAVTALSDGGFIVAGSAMDGSRKAALVKYHGDGTLDTSFGTGGKLMLDFLPGDDSVQRVVEAPDGRLLLSLAVGGTAVVNKTLLGVARLNHDGSLDGSFGHNGLATLAVGTVADQGRGIIVQPDGKIAVVGYSVTDAAFNSDLLIARFNSDGSLDTSFGMDDGIDLTVAHATASTPVLLNPILSVFDAELAATSYDGAHLTIARLGGANAGDVFSTAGSVHVAGTDLLVGTALVGTLEQNGGTLSVSFDHGATQAQVIQVMRGIAYANAGAADGTVAMQWTFSEGGHEVGGVTHVHTGAGTAADEDYLLSTGGGVDGADGWDTAGALWSADPALGLARLTTSKTTADGHAVITVSQVQGTVTTGLLTLTRAAEGDWTMDVLAGQDARVHGADGAALGSQHLQNVEEFILFQDGADPFQVILVGVAP</sequence>
<dbReference type="PANTHER" id="PTHR42754">
    <property type="entry name" value="ENDOGLUCANASE"/>
    <property type="match status" value="1"/>
</dbReference>
<name>A0A4Y9SC20_9BURK</name>
<evidence type="ECO:0000313" key="2">
    <source>
        <dbReference type="EMBL" id="TFW19979.1"/>
    </source>
</evidence>
<feature type="region of interest" description="Disordered" evidence="1">
    <location>
        <begin position="4266"/>
        <end position="4285"/>
    </location>
</feature>
<dbReference type="PANTHER" id="PTHR42754:SF1">
    <property type="entry name" value="LIPOPROTEIN"/>
    <property type="match status" value="1"/>
</dbReference>
<gene>
    <name evidence="2" type="ORF">E4L96_10945</name>
</gene>
<dbReference type="OrthoDB" id="8732252at2"/>
<dbReference type="InterPro" id="IPR013431">
    <property type="entry name" value="Delta_60_rpt"/>
</dbReference>
<dbReference type="PRINTS" id="PR00313">
    <property type="entry name" value="CABNDNGRPT"/>
</dbReference>
<dbReference type="EMBL" id="SPVF01000138">
    <property type="protein sequence ID" value="TFW19979.1"/>
    <property type="molecule type" value="Genomic_DNA"/>
</dbReference>
<proteinExistence type="predicted"/>
<comment type="caution">
    <text evidence="2">The sequence shown here is derived from an EMBL/GenBank/DDBJ whole genome shotgun (WGS) entry which is preliminary data.</text>
</comment>
<evidence type="ECO:0000256" key="1">
    <source>
        <dbReference type="SAM" id="MobiDB-lite"/>
    </source>
</evidence>
<dbReference type="SUPFAM" id="SSF63829">
    <property type="entry name" value="Calcium-dependent phosphotriesterase"/>
    <property type="match status" value="3"/>
</dbReference>